<evidence type="ECO:0008006" key="4">
    <source>
        <dbReference type="Google" id="ProtNLM"/>
    </source>
</evidence>
<evidence type="ECO:0000256" key="1">
    <source>
        <dbReference type="SAM" id="Phobius"/>
    </source>
</evidence>
<accession>A0ABD6DPT8</accession>
<feature type="transmembrane region" description="Helical" evidence="1">
    <location>
        <begin position="12"/>
        <end position="31"/>
    </location>
</feature>
<evidence type="ECO:0000313" key="3">
    <source>
        <dbReference type="Proteomes" id="UP001597034"/>
    </source>
</evidence>
<proteinExistence type="predicted"/>
<reference evidence="2 3" key="1">
    <citation type="journal article" date="2019" name="Int. J. Syst. Evol. Microbiol.">
        <title>The Global Catalogue of Microorganisms (GCM) 10K type strain sequencing project: providing services to taxonomists for standard genome sequencing and annotation.</title>
        <authorList>
            <consortium name="The Broad Institute Genomics Platform"/>
            <consortium name="The Broad Institute Genome Sequencing Center for Infectious Disease"/>
            <person name="Wu L."/>
            <person name="Ma J."/>
        </authorList>
    </citation>
    <scope>NUCLEOTIDE SEQUENCE [LARGE SCALE GENOMIC DNA]</scope>
    <source>
        <strain evidence="2 3">CGMCC 1.10390</strain>
    </source>
</reference>
<evidence type="ECO:0000313" key="2">
    <source>
        <dbReference type="EMBL" id="MFD1647345.1"/>
    </source>
</evidence>
<keyword evidence="3" id="KW-1185">Reference proteome</keyword>
<sequence length="73" mass="7489">MGTSDTDTRADAVRASMYGVAITLLTALGIGAPGNVSVPQLPLPVALGLGAVTFVAVFLAHRVNWDAVTAPRR</sequence>
<keyword evidence="1" id="KW-0812">Transmembrane</keyword>
<comment type="caution">
    <text evidence="2">The sequence shown here is derived from an EMBL/GenBank/DDBJ whole genome shotgun (WGS) entry which is preliminary data.</text>
</comment>
<dbReference type="Proteomes" id="UP001597034">
    <property type="component" value="Unassembled WGS sequence"/>
</dbReference>
<feature type="transmembrane region" description="Helical" evidence="1">
    <location>
        <begin position="43"/>
        <end position="63"/>
    </location>
</feature>
<gene>
    <name evidence="2" type="ORF">ACFSBL_16780</name>
</gene>
<keyword evidence="1" id="KW-1133">Transmembrane helix</keyword>
<dbReference type="AlphaFoldDB" id="A0ABD6DPT8"/>
<dbReference type="EMBL" id="JBHUDO010000003">
    <property type="protein sequence ID" value="MFD1647345.1"/>
    <property type="molecule type" value="Genomic_DNA"/>
</dbReference>
<keyword evidence="1" id="KW-0472">Membrane</keyword>
<protein>
    <recommendedName>
        <fullName evidence="4">PEP-CTERM protein-sorting domain-containing protein</fullName>
    </recommendedName>
</protein>
<organism evidence="2 3">
    <name type="scientific">Haloarchaeobius litoreus</name>
    <dbReference type="NCBI Taxonomy" id="755306"/>
    <lineage>
        <taxon>Archaea</taxon>
        <taxon>Methanobacteriati</taxon>
        <taxon>Methanobacteriota</taxon>
        <taxon>Stenosarchaea group</taxon>
        <taxon>Halobacteria</taxon>
        <taxon>Halobacteriales</taxon>
        <taxon>Halorubellaceae</taxon>
        <taxon>Haloarchaeobius</taxon>
    </lineage>
</organism>
<dbReference type="RefSeq" id="WP_256400596.1">
    <property type="nucleotide sequence ID" value="NZ_JANHJR010000003.1"/>
</dbReference>
<name>A0ABD6DPT8_9EURY</name>